<gene>
    <name evidence="2" type="ORF">FPE_LOCUS22953</name>
</gene>
<proteinExistence type="predicted"/>
<evidence type="ECO:0000313" key="3">
    <source>
        <dbReference type="Proteomes" id="UP000834106"/>
    </source>
</evidence>
<protein>
    <submittedName>
        <fullName evidence="2">Uncharacterized protein</fullName>
    </submittedName>
</protein>
<dbReference type="Proteomes" id="UP000834106">
    <property type="component" value="Chromosome 14"/>
</dbReference>
<name>A0AAD1ZTM8_9LAMI</name>
<keyword evidence="3" id="KW-1185">Reference proteome</keyword>
<dbReference type="AlphaFoldDB" id="A0AAD1ZTM8"/>
<dbReference type="EMBL" id="OU503049">
    <property type="protein sequence ID" value="CAI9775523.1"/>
    <property type="molecule type" value="Genomic_DNA"/>
</dbReference>
<evidence type="ECO:0000313" key="2">
    <source>
        <dbReference type="EMBL" id="CAI9775523.1"/>
    </source>
</evidence>
<keyword evidence="1" id="KW-0175">Coiled coil</keyword>
<reference evidence="2" key="1">
    <citation type="submission" date="2023-05" db="EMBL/GenBank/DDBJ databases">
        <authorList>
            <person name="Huff M."/>
        </authorList>
    </citation>
    <scope>NUCLEOTIDE SEQUENCE</scope>
</reference>
<organism evidence="2 3">
    <name type="scientific">Fraxinus pennsylvanica</name>
    <dbReference type="NCBI Taxonomy" id="56036"/>
    <lineage>
        <taxon>Eukaryota</taxon>
        <taxon>Viridiplantae</taxon>
        <taxon>Streptophyta</taxon>
        <taxon>Embryophyta</taxon>
        <taxon>Tracheophyta</taxon>
        <taxon>Spermatophyta</taxon>
        <taxon>Magnoliopsida</taxon>
        <taxon>eudicotyledons</taxon>
        <taxon>Gunneridae</taxon>
        <taxon>Pentapetalae</taxon>
        <taxon>asterids</taxon>
        <taxon>lamiids</taxon>
        <taxon>Lamiales</taxon>
        <taxon>Oleaceae</taxon>
        <taxon>Oleeae</taxon>
        <taxon>Fraxinus</taxon>
    </lineage>
</organism>
<feature type="coiled-coil region" evidence="1">
    <location>
        <begin position="25"/>
        <end position="52"/>
    </location>
</feature>
<evidence type="ECO:0000256" key="1">
    <source>
        <dbReference type="SAM" id="Coils"/>
    </source>
</evidence>
<accession>A0AAD1ZTM8</accession>
<sequence>MGLYKLAAKLKATKTALKFWNKQVFGRVENAISELEEKVETLEAELQMNTSESLENEFLETKMELLQWQKREEICLSQQAKKKCLNEDDNNTKFFHASIAQKRRSSKIENMLLSNGTVLSSPKEVHDAAVHYFQNFLTESHTEPLPNLSEYIGECISSDEGDQLSKGLVDVGSLGRVGSRFWKAVVDCFPDVVANSQWKIKEGKISFWYDNWLEEGPTLPKSGTYCPT</sequence>